<dbReference type="SUPFAM" id="SSF51735">
    <property type="entry name" value="NAD(P)-binding Rossmann-fold domains"/>
    <property type="match status" value="1"/>
</dbReference>
<comment type="caution">
    <text evidence="2">The sequence shown here is derived from an EMBL/GenBank/DDBJ whole genome shotgun (WGS) entry which is preliminary data.</text>
</comment>
<sequence length="248" mass="24904">MNGLTGKVALVTGGSRGIGAATARTLADDGADVAVSYTTSAGKAEAVVGELQAKGVRAAAFRADQADPRQVETLIGAVVERFGRLDILVNNAAVFVLGPVDGPAGDAAAYAHQEAVNYSGVVATIRAATRVMENGGRIITVGSVVSMRAGWPGVADYATTKGAAAAYTRAVARDLAPRGITANVVQVGCADTDMNPADGVYAPGFLPGIALGRYARPEEIAAPIAFLAGPSASYITGAVLNVDGGFLA</sequence>
<dbReference type="RefSeq" id="WP_364457320.1">
    <property type="nucleotide sequence ID" value="NZ_JBFARM010000011.1"/>
</dbReference>
<dbReference type="InterPro" id="IPR036291">
    <property type="entry name" value="NAD(P)-bd_dom_sf"/>
</dbReference>
<dbReference type="Gene3D" id="3.40.50.720">
    <property type="entry name" value="NAD(P)-binding Rossmann-like Domain"/>
    <property type="match status" value="1"/>
</dbReference>
<protein>
    <submittedName>
        <fullName evidence="2">SDR family oxidoreductase</fullName>
    </submittedName>
</protein>
<evidence type="ECO:0000256" key="1">
    <source>
        <dbReference type="ARBA" id="ARBA00006484"/>
    </source>
</evidence>
<accession>A0ABV3HCY3</accession>
<dbReference type="PANTHER" id="PTHR42760">
    <property type="entry name" value="SHORT-CHAIN DEHYDROGENASES/REDUCTASES FAMILY MEMBER"/>
    <property type="match status" value="1"/>
</dbReference>
<dbReference type="PANTHER" id="PTHR42760:SF50">
    <property type="entry name" value="SHORT-CHAIN DEHYDROGENASE-RELATED"/>
    <property type="match status" value="1"/>
</dbReference>
<name>A0ABV3HCY3_9ACTN</name>
<reference evidence="2 3" key="1">
    <citation type="submission" date="2024-06" db="EMBL/GenBank/DDBJ databases">
        <title>The Natural Products Discovery Center: Release of the First 8490 Sequenced Strains for Exploring Actinobacteria Biosynthetic Diversity.</title>
        <authorList>
            <person name="Kalkreuter E."/>
            <person name="Kautsar S.A."/>
            <person name="Yang D."/>
            <person name="Bader C.D."/>
            <person name="Teijaro C.N."/>
            <person name="Fluegel L."/>
            <person name="Davis C.M."/>
            <person name="Simpson J.R."/>
            <person name="Lauterbach L."/>
            <person name="Steele A.D."/>
            <person name="Gui C."/>
            <person name="Meng S."/>
            <person name="Li G."/>
            <person name="Viehrig K."/>
            <person name="Ye F."/>
            <person name="Su P."/>
            <person name="Kiefer A.F."/>
            <person name="Nichols A."/>
            <person name="Cepeda A.J."/>
            <person name="Yan W."/>
            <person name="Fan B."/>
            <person name="Jiang Y."/>
            <person name="Adhikari A."/>
            <person name="Zheng C.-J."/>
            <person name="Schuster L."/>
            <person name="Cowan T.M."/>
            <person name="Smanski M.J."/>
            <person name="Chevrette M.G."/>
            <person name="De Carvalho L.P.S."/>
            <person name="Shen B."/>
        </authorList>
    </citation>
    <scope>NUCLEOTIDE SEQUENCE [LARGE SCALE GENOMIC DNA]</scope>
    <source>
        <strain evidence="2 3">NPDC049574</strain>
    </source>
</reference>
<dbReference type="Pfam" id="PF13561">
    <property type="entry name" value="adh_short_C2"/>
    <property type="match status" value="1"/>
</dbReference>
<comment type="similarity">
    <text evidence="1">Belongs to the short-chain dehydrogenases/reductases (SDR) family.</text>
</comment>
<dbReference type="Proteomes" id="UP001552427">
    <property type="component" value="Unassembled WGS sequence"/>
</dbReference>
<gene>
    <name evidence="2" type="ORF">AB0K40_33235</name>
</gene>
<dbReference type="InterPro" id="IPR020904">
    <property type="entry name" value="Sc_DH/Rdtase_CS"/>
</dbReference>
<dbReference type="PROSITE" id="PS00061">
    <property type="entry name" value="ADH_SHORT"/>
    <property type="match status" value="1"/>
</dbReference>
<evidence type="ECO:0000313" key="2">
    <source>
        <dbReference type="EMBL" id="MEV4290396.1"/>
    </source>
</evidence>
<proteinExistence type="inferred from homology"/>
<keyword evidence="3" id="KW-1185">Reference proteome</keyword>
<dbReference type="InterPro" id="IPR002347">
    <property type="entry name" value="SDR_fam"/>
</dbReference>
<organism evidence="2 3">
    <name type="scientific">Nonomuraea bangladeshensis</name>
    <dbReference type="NCBI Taxonomy" id="404385"/>
    <lineage>
        <taxon>Bacteria</taxon>
        <taxon>Bacillati</taxon>
        <taxon>Actinomycetota</taxon>
        <taxon>Actinomycetes</taxon>
        <taxon>Streptosporangiales</taxon>
        <taxon>Streptosporangiaceae</taxon>
        <taxon>Nonomuraea</taxon>
    </lineage>
</organism>
<evidence type="ECO:0000313" key="3">
    <source>
        <dbReference type="Proteomes" id="UP001552427"/>
    </source>
</evidence>
<dbReference type="PRINTS" id="PR00080">
    <property type="entry name" value="SDRFAMILY"/>
</dbReference>
<dbReference type="PRINTS" id="PR00081">
    <property type="entry name" value="GDHRDH"/>
</dbReference>
<dbReference type="EMBL" id="JBFARM010000011">
    <property type="protein sequence ID" value="MEV4290396.1"/>
    <property type="molecule type" value="Genomic_DNA"/>
</dbReference>